<keyword evidence="6" id="KW-1133">Transmembrane helix</keyword>
<evidence type="ECO:0000256" key="9">
    <source>
        <dbReference type="ARBA" id="ARBA00023033"/>
    </source>
</evidence>
<dbReference type="GO" id="GO:0005506">
    <property type="term" value="F:iron ion binding"/>
    <property type="evidence" value="ECO:0007669"/>
    <property type="project" value="InterPro"/>
</dbReference>
<accession>A0A7J7E2N5</accession>
<dbReference type="GO" id="GO:0016705">
    <property type="term" value="F:oxidoreductase activity, acting on paired donors, with incorporation or reduction of molecular oxygen"/>
    <property type="evidence" value="ECO:0007669"/>
    <property type="project" value="InterPro"/>
</dbReference>
<evidence type="ECO:0000256" key="2">
    <source>
        <dbReference type="ARBA" id="ARBA00004370"/>
    </source>
</evidence>
<dbReference type="PANTHER" id="PTHR47947">
    <property type="entry name" value="CYTOCHROME P450 82C3-RELATED"/>
    <property type="match status" value="1"/>
</dbReference>
<gene>
    <name evidence="13" type="ORF">HS088_TW01G00818</name>
</gene>
<dbReference type="PROSITE" id="PS00086">
    <property type="entry name" value="CYTOCHROME_P450"/>
    <property type="match status" value="1"/>
</dbReference>
<evidence type="ECO:0000256" key="12">
    <source>
        <dbReference type="RuleBase" id="RU000461"/>
    </source>
</evidence>
<dbReference type="InterPro" id="IPR001128">
    <property type="entry name" value="Cyt_P450"/>
</dbReference>
<evidence type="ECO:0000256" key="3">
    <source>
        <dbReference type="ARBA" id="ARBA00022617"/>
    </source>
</evidence>
<keyword evidence="3 11" id="KW-0349">Heme</keyword>
<keyword evidence="9 12" id="KW-0503">Monooxygenase</keyword>
<feature type="binding site" description="axial binding residue" evidence="11">
    <location>
        <position position="228"/>
    </location>
    <ligand>
        <name>heme</name>
        <dbReference type="ChEBI" id="CHEBI:30413"/>
    </ligand>
    <ligandPart>
        <name>Fe</name>
        <dbReference type="ChEBI" id="CHEBI:18248"/>
    </ligandPart>
</feature>
<proteinExistence type="inferred from homology"/>
<dbReference type="EMBL" id="JAAARO010000001">
    <property type="protein sequence ID" value="KAF5752900.1"/>
    <property type="molecule type" value="Genomic_DNA"/>
</dbReference>
<evidence type="ECO:0000256" key="4">
    <source>
        <dbReference type="ARBA" id="ARBA00022692"/>
    </source>
</evidence>
<keyword evidence="14" id="KW-1185">Reference proteome</keyword>
<dbReference type="GO" id="GO:0016020">
    <property type="term" value="C:membrane"/>
    <property type="evidence" value="ECO:0007669"/>
    <property type="project" value="UniProtKB-SubCell"/>
</dbReference>
<evidence type="ECO:0000256" key="8">
    <source>
        <dbReference type="ARBA" id="ARBA00023004"/>
    </source>
</evidence>
<dbReference type="PRINTS" id="PR00385">
    <property type="entry name" value="P450"/>
</dbReference>
<dbReference type="GO" id="GO:0020037">
    <property type="term" value="F:heme binding"/>
    <property type="evidence" value="ECO:0007669"/>
    <property type="project" value="InterPro"/>
</dbReference>
<comment type="similarity">
    <text evidence="12">Belongs to the cytochrome P450 family.</text>
</comment>
<dbReference type="InterPro" id="IPR002401">
    <property type="entry name" value="Cyt_P450_E_grp-I"/>
</dbReference>
<dbReference type="GO" id="GO:0004497">
    <property type="term" value="F:monooxygenase activity"/>
    <property type="evidence" value="ECO:0007669"/>
    <property type="project" value="UniProtKB-KW"/>
</dbReference>
<evidence type="ECO:0000256" key="7">
    <source>
        <dbReference type="ARBA" id="ARBA00023002"/>
    </source>
</evidence>
<keyword evidence="8 11" id="KW-0408">Iron</keyword>
<comment type="cofactor">
    <cofactor evidence="1 11">
        <name>heme</name>
        <dbReference type="ChEBI" id="CHEBI:30413"/>
    </cofactor>
</comment>
<name>A0A7J7E2N5_TRIWF</name>
<dbReference type="InterPro" id="IPR017972">
    <property type="entry name" value="Cyt_P450_CS"/>
</dbReference>
<dbReference type="InterPro" id="IPR050651">
    <property type="entry name" value="Plant_Cytochrome_P450_Monoox"/>
</dbReference>
<keyword evidence="4" id="KW-0812">Transmembrane</keyword>
<sequence length="294" mass="32439">MNDISDNAGPTYPGDFLSILKWTDFGRYKRRVKEIGQRSDAFLQGLLDDHRSARGGSESANSMLARLLSLQKSQPGEYPDDIIKGIVMMMMLAGTDTSSVMMEWAMSNLVNNPEVLEKARAELDSQIGEENLMIEADVSKLPYLQAIISETLRLHPAAPLLAPHLSSDDCTLGGYHVPGGTLLLVNAWAIQRDPKLWNDPSSFKPERFMEEGNENAKIIAFGIGRRACPGAGLAHRVLGLGLGSLLQCFQWKRVDERLVDLDEGNGGVTVSKSKPLETMCKVRPIMHKLFPDAF</sequence>
<dbReference type="Gene3D" id="1.10.630.10">
    <property type="entry name" value="Cytochrome P450"/>
    <property type="match status" value="1"/>
</dbReference>
<comment type="subcellular location">
    <subcellularLocation>
        <location evidence="2">Membrane</location>
    </subcellularLocation>
</comment>
<protein>
    <submittedName>
        <fullName evidence="13">Uncharacterized protein</fullName>
    </submittedName>
</protein>
<dbReference type="InParanoid" id="A0A7J7E2N5"/>
<evidence type="ECO:0000256" key="6">
    <source>
        <dbReference type="ARBA" id="ARBA00022989"/>
    </source>
</evidence>
<dbReference type="SUPFAM" id="SSF48264">
    <property type="entry name" value="Cytochrome P450"/>
    <property type="match status" value="1"/>
</dbReference>
<evidence type="ECO:0000256" key="5">
    <source>
        <dbReference type="ARBA" id="ARBA00022723"/>
    </source>
</evidence>
<dbReference type="Pfam" id="PF00067">
    <property type="entry name" value="p450"/>
    <property type="match status" value="1"/>
</dbReference>
<comment type="caution">
    <text evidence="13">The sequence shown here is derived from an EMBL/GenBank/DDBJ whole genome shotgun (WGS) entry which is preliminary data.</text>
</comment>
<keyword evidence="7 12" id="KW-0560">Oxidoreductase</keyword>
<dbReference type="PANTHER" id="PTHR47947:SF26">
    <property type="entry name" value="CYTOCHROME P450"/>
    <property type="match status" value="1"/>
</dbReference>
<dbReference type="InterPro" id="IPR036396">
    <property type="entry name" value="Cyt_P450_sf"/>
</dbReference>
<evidence type="ECO:0000256" key="1">
    <source>
        <dbReference type="ARBA" id="ARBA00001971"/>
    </source>
</evidence>
<keyword evidence="5 11" id="KW-0479">Metal-binding</keyword>
<evidence type="ECO:0000256" key="10">
    <source>
        <dbReference type="ARBA" id="ARBA00023136"/>
    </source>
</evidence>
<dbReference type="AlphaFoldDB" id="A0A7J7E2N5"/>
<evidence type="ECO:0000313" key="13">
    <source>
        <dbReference type="EMBL" id="KAF5752900.1"/>
    </source>
</evidence>
<dbReference type="PRINTS" id="PR00463">
    <property type="entry name" value="EP450I"/>
</dbReference>
<evidence type="ECO:0000313" key="14">
    <source>
        <dbReference type="Proteomes" id="UP000593562"/>
    </source>
</evidence>
<dbReference type="Proteomes" id="UP000593562">
    <property type="component" value="Unassembled WGS sequence"/>
</dbReference>
<evidence type="ECO:0000256" key="11">
    <source>
        <dbReference type="PIRSR" id="PIRSR602401-1"/>
    </source>
</evidence>
<reference evidence="13 14" key="1">
    <citation type="journal article" date="2020" name="Nat. Commun.">
        <title>Genome of Tripterygium wilfordii and identification of cytochrome P450 involved in triptolide biosynthesis.</title>
        <authorList>
            <person name="Tu L."/>
            <person name="Su P."/>
            <person name="Zhang Z."/>
            <person name="Gao L."/>
            <person name="Wang J."/>
            <person name="Hu T."/>
            <person name="Zhou J."/>
            <person name="Zhang Y."/>
            <person name="Zhao Y."/>
            <person name="Liu Y."/>
            <person name="Song Y."/>
            <person name="Tong Y."/>
            <person name="Lu Y."/>
            <person name="Yang J."/>
            <person name="Xu C."/>
            <person name="Jia M."/>
            <person name="Peters R.J."/>
            <person name="Huang L."/>
            <person name="Gao W."/>
        </authorList>
    </citation>
    <scope>NUCLEOTIDE SEQUENCE [LARGE SCALE GENOMIC DNA]</scope>
    <source>
        <strain evidence="14">cv. XIE 37</strain>
        <tissue evidence="13">Leaf</tissue>
    </source>
</reference>
<organism evidence="13 14">
    <name type="scientific">Tripterygium wilfordii</name>
    <name type="common">Thunder God vine</name>
    <dbReference type="NCBI Taxonomy" id="458696"/>
    <lineage>
        <taxon>Eukaryota</taxon>
        <taxon>Viridiplantae</taxon>
        <taxon>Streptophyta</taxon>
        <taxon>Embryophyta</taxon>
        <taxon>Tracheophyta</taxon>
        <taxon>Spermatophyta</taxon>
        <taxon>Magnoliopsida</taxon>
        <taxon>eudicotyledons</taxon>
        <taxon>Gunneridae</taxon>
        <taxon>Pentapetalae</taxon>
        <taxon>rosids</taxon>
        <taxon>fabids</taxon>
        <taxon>Celastrales</taxon>
        <taxon>Celastraceae</taxon>
        <taxon>Tripterygium</taxon>
    </lineage>
</organism>
<keyword evidence="10" id="KW-0472">Membrane</keyword>